<feature type="region of interest" description="Disordered" evidence="1">
    <location>
        <begin position="38"/>
        <end position="65"/>
    </location>
</feature>
<protein>
    <submittedName>
        <fullName evidence="2">Uncharacterized protein</fullName>
    </submittedName>
</protein>
<evidence type="ECO:0000313" key="3">
    <source>
        <dbReference type="Proteomes" id="UP000326924"/>
    </source>
</evidence>
<gene>
    <name evidence="2" type="ORF">FN846DRAFT_904182</name>
</gene>
<dbReference type="AlphaFoldDB" id="A0A5J5F4Y1"/>
<proteinExistence type="predicted"/>
<reference evidence="2 3" key="1">
    <citation type="submission" date="2019-09" db="EMBL/GenBank/DDBJ databases">
        <title>Draft genome of the ectomycorrhizal ascomycete Sphaerosporella brunnea.</title>
        <authorList>
            <consortium name="DOE Joint Genome Institute"/>
            <person name="Benucci G.M."/>
            <person name="Marozzi G."/>
            <person name="Antonielli L."/>
            <person name="Sanchez S."/>
            <person name="Marco P."/>
            <person name="Wang X."/>
            <person name="Falini L.B."/>
            <person name="Barry K."/>
            <person name="Haridas S."/>
            <person name="Lipzen A."/>
            <person name="Labutti K."/>
            <person name="Grigoriev I.V."/>
            <person name="Murat C."/>
            <person name="Martin F."/>
            <person name="Albertini E."/>
            <person name="Donnini D."/>
            <person name="Bonito G."/>
        </authorList>
    </citation>
    <scope>NUCLEOTIDE SEQUENCE [LARGE SCALE GENOMIC DNA]</scope>
    <source>
        <strain evidence="2 3">Sb_GMNB300</strain>
    </source>
</reference>
<evidence type="ECO:0000313" key="2">
    <source>
        <dbReference type="EMBL" id="KAA8911649.1"/>
    </source>
</evidence>
<dbReference type="Proteomes" id="UP000326924">
    <property type="component" value="Unassembled WGS sequence"/>
</dbReference>
<evidence type="ECO:0000256" key="1">
    <source>
        <dbReference type="SAM" id="MobiDB-lite"/>
    </source>
</evidence>
<comment type="caution">
    <text evidence="2">The sequence shown here is derived from an EMBL/GenBank/DDBJ whole genome shotgun (WGS) entry which is preliminary data.</text>
</comment>
<accession>A0A5J5F4Y1</accession>
<name>A0A5J5F4Y1_9PEZI</name>
<dbReference type="EMBL" id="VXIS01000033">
    <property type="protein sequence ID" value="KAA8911649.1"/>
    <property type="molecule type" value="Genomic_DNA"/>
</dbReference>
<dbReference type="InParanoid" id="A0A5J5F4Y1"/>
<feature type="compositionally biased region" description="Basic and acidic residues" evidence="1">
    <location>
        <begin position="44"/>
        <end position="63"/>
    </location>
</feature>
<keyword evidence="3" id="KW-1185">Reference proteome</keyword>
<sequence>MDIAATFPSAARECLLRKMQNMQLDENLVAWTDSLMQDSTHGGRGLEGRRWRTEESTSHELARQKHGSGTSWGVIEHLRPYLSWSRDIHYLGTSKDGFDSEIYAIYPAIHCFYHCSENGQAYNILADAQAALERRKNDSMDPGQWMAHHVVKWSHELVTYWCFLTLRSQGMPELKATSLPI</sequence>
<organism evidence="2 3">
    <name type="scientific">Sphaerosporella brunnea</name>
    <dbReference type="NCBI Taxonomy" id="1250544"/>
    <lineage>
        <taxon>Eukaryota</taxon>
        <taxon>Fungi</taxon>
        <taxon>Dikarya</taxon>
        <taxon>Ascomycota</taxon>
        <taxon>Pezizomycotina</taxon>
        <taxon>Pezizomycetes</taxon>
        <taxon>Pezizales</taxon>
        <taxon>Pyronemataceae</taxon>
        <taxon>Sphaerosporella</taxon>
    </lineage>
</organism>